<dbReference type="EMBL" id="BMFV01000001">
    <property type="protein sequence ID" value="GGH74691.1"/>
    <property type="molecule type" value="Genomic_DNA"/>
</dbReference>
<keyword evidence="2" id="KW-1185">Reference proteome</keyword>
<proteinExistence type="predicted"/>
<dbReference type="Proteomes" id="UP000656813">
    <property type="component" value="Unassembled WGS sequence"/>
</dbReference>
<reference evidence="1" key="2">
    <citation type="submission" date="2020-09" db="EMBL/GenBank/DDBJ databases">
        <authorList>
            <person name="Sun Q."/>
            <person name="Zhou Y."/>
        </authorList>
    </citation>
    <scope>NUCLEOTIDE SEQUENCE</scope>
    <source>
        <strain evidence="1">CGMCC 1.12777</strain>
    </source>
</reference>
<evidence type="ECO:0000313" key="2">
    <source>
        <dbReference type="Proteomes" id="UP000656813"/>
    </source>
</evidence>
<evidence type="ECO:0000313" key="1">
    <source>
        <dbReference type="EMBL" id="GGH74691.1"/>
    </source>
</evidence>
<name>A0A8J2ZS69_9BACL</name>
<comment type="caution">
    <text evidence="1">The sequence shown here is derived from an EMBL/GenBank/DDBJ whole genome shotgun (WGS) entry which is preliminary data.</text>
</comment>
<reference evidence="1" key="1">
    <citation type="journal article" date="2014" name="Int. J. Syst. Evol. Microbiol.">
        <title>Complete genome sequence of Corynebacterium casei LMG S-19264T (=DSM 44701T), isolated from a smear-ripened cheese.</title>
        <authorList>
            <consortium name="US DOE Joint Genome Institute (JGI-PGF)"/>
            <person name="Walter F."/>
            <person name="Albersmeier A."/>
            <person name="Kalinowski J."/>
            <person name="Ruckert C."/>
        </authorList>
    </citation>
    <scope>NUCLEOTIDE SEQUENCE</scope>
    <source>
        <strain evidence="1">CGMCC 1.12777</strain>
    </source>
</reference>
<organism evidence="1 2">
    <name type="scientific">Pullulanibacillus pueri</name>
    <dbReference type="NCBI Taxonomy" id="1437324"/>
    <lineage>
        <taxon>Bacteria</taxon>
        <taxon>Bacillati</taxon>
        <taxon>Bacillota</taxon>
        <taxon>Bacilli</taxon>
        <taxon>Bacillales</taxon>
        <taxon>Sporolactobacillaceae</taxon>
        <taxon>Pullulanibacillus</taxon>
    </lineage>
</organism>
<dbReference type="RefSeq" id="WP_229745346.1">
    <property type="nucleotide sequence ID" value="NZ_BMFV01000001.1"/>
</dbReference>
<dbReference type="AlphaFoldDB" id="A0A8J2ZS69"/>
<protein>
    <submittedName>
        <fullName evidence="1">Uncharacterized protein</fullName>
    </submittedName>
</protein>
<accession>A0A8J2ZS69</accession>
<sequence>MKQLFLSGGGSDEQLLDRHFAREISLEKPLLYIPLAMKNDNPYDKCYEWITQLLNRLGIHHIIMWTELTGKSLEDFSLSLQFILAVVIPLAC</sequence>
<gene>
    <name evidence="1" type="ORF">GCM10007096_03190</name>
</gene>